<comment type="similarity">
    <text evidence="2 7">Belongs to the FHIPEP (flagella/HR/invasion proteins export pore) family.</text>
</comment>
<keyword evidence="9" id="KW-1185">Reference proteome</keyword>
<keyword evidence="7" id="KW-1005">Bacterial flagellum biogenesis</keyword>
<dbReference type="Pfam" id="PF00771">
    <property type="entry name" value="FHIPEP"/>
    <property type="match status" value="1"/>
</dbReference>
<feature type="transmembrane region" description="Helical" evidence="7">
    <location>
        <begin position="31"/>
        <end position="50"/>
    </location>
</feature>
<dbReference type="GO" id="GO:0009306">
    <property type="term" value="P:protein secretion"/>
    <property type="evidence" value="ECO:0007669"/>
    <property type="project" value="InterPro"/>
</dbReference>
<feature type="transmembrane region" description="Helical" evidence="7">
    <location>
        <begin position="271"/>
        <end position="301"/>
    </location>
</feature>
<keyword evidence="7" id="KW-1006">Bacterial flagellum protein export</keyword>
<keyword evidence="7" id="KW-0653">Protein transport</keyword>
<name>A0A318Y2V1_9FIRM</name>
<keyword evidence="8" id="KW-0282">Flagellum</keyword>
<gene>
    <name evidence="7" type="primary">flhA</name>
    <name evidence="8" type="ORF">LY28_00434</name>
</gene>
<dbReference type="PRINTS" id="PR00949">
    <property type="entry name" value="TYPE3IMAPROT"/>
</dbReference>
<comment type="subcellular location">
    <subcellularLocation>
        <location evidence="1 7">Cell membrane</location>
        <topology evidence="1 7">Multi-pass membrane protein</topology>
    </subcellularLocation>
</comment>
<dbReference type="Proteomes" id="UP000248132">
    <property type="component" value="Unassembled WGS sequence"/>
</dbReference>
<dbReference type="GO" id="GO:0044780">
    <property type="term" value="P:bacterial-type flagellum assembly"/>
    <property type="evidence" value="ECO:0007669"/>
    <property type="project" value="InterPro"/>
</dbReference>
<keyword evidence="7" id="KW-0813">Transport</keyword>
<evidence type="ECO:0000313" key="9">
    <source>
        <dbReference type="Proteomes" id="UP000248132"/>
    </source>
</evidence>
<evidence type="ECO:0000256" key="4">
    <source>
        <dbReference type="ARBA" id="ARBA00022692"/>
    </source>
</evidence>
<evidence type="ECO:0000256" key="3">
    <source>
        <dbReference type="ARBA" id="ARBA00022475"/>
    </source>
</evidence>
<dbReference type="NCBIfam" id="TIGR01398">
    <property type="entry name" value="FlhA"/>
    <property type="match status" value="1"/>
</dbReference>
<evidence type="ECO:0000256" key="1">
    <source>
        <dbReference type="ARBA" id="ARBA00004651"/>
    </source>
</evidence>
<evidence type="ECO:0000256" key="2">
    <source>
        <dbReference type="ARBA" id="ARBA00008835"/>
    </source>
</evidence>
<protein>
    <recommendedName>
        <fullName evidence="7">Flagellar biosynthesis protein FlhA</fullName>
    </recommendedName>
</protein>
<dbReference type="Gene3D" id="3.40.30.60">
    <property type="entry name" value="FHIPEP family, domain 1"/>
    <property type="match status" value="1"/>
</dbReference>
<dbReference type="PANTHER" id="PTHR30161:SF1">
    <property type="entry name" value="FLAGELLAR BIOSYNTHESIS PROTEIN FLHA-RELATED"/>
    <property type="match status" value="1"/>
</dbReference>
<dbReference type="EMBL" id="QKMR01000002">
    <property type="protein sequence ID" value="PYG89837.1"/>
    <property type="molecule type" value="Genomic_DNA"/>
</dbReference>
<feature type="transmembrane region" description="Helical" evidence="7">
    <location>
        <begin position="231"/>
        <end position="251"/>
    </location>
</feature>
<keyword evidence="6 7" id="KW-0472">Membrane</keyword>
<dbReference type="AlphaFoldDB" id="A0A318Y2V1"/>
<comment type="function">
    <text evidence="7">Required for formation of the rod structure of the flagellar apparatus. Together with FliI and FliH, may constitute the export apparatus of flagellin.</text>
</comment>
<dbReference type="PIRSF" id="PIRSF005419">
    <property type="entry name" value="FlhA"/>
    <property type="match status" value="1"/>
</dbReference>
<feature type="transmembrane region" description="Helical" evidence="7">
    <location>
        <begin position="56"/>
        <end position="82"/>
    </location>
</feature>
<evidence type="ECO:0000256" key="5">
    <source>
        <dbReference type="ARBA" id="ARBA00022989"/>
    </source>
</evidence>
<dbReference type="InterPro" id="IPR001712">
    <property type="entry name" value="T3SS_FHIPEP"/>
</dbReference>
<dbReference type="InterPro" id="IPR042196">
    <property type="entry name" value="FHIPEP_4"/>
</dbReference>
<comment type="caution">
    <text evidence="8">The sequence shown here is derived from an EMBL/GenBank/DDBJ whole genome shotgun (WGS) entry which is preliminary data.</text>
</comment>
<dbReference type="PROSITE" id="PS00994">
    <property type="entry name" value="FHIPEP"/>
    <property type="match status" value="1"/>
</dbReference>
<accession>A0A318Y2V1</accession>
<dbReference type="OrthoDB" id="9759185at2"/>
<keyword evidence="4 7" id="KW-0812">Transmembrane</keyword>
<dbReference type="Gene3D" id="3.40.50.12790">
    <property type="entry name" value="FHIPEP family, domain 4"/>
    <property type="match status" value="1"/>
</dbReference>
<keyword evidence="8" id="KW-0969">Cilium</keyword>
<feature type="transmembrane region" description="Helical" evidence="7">
    <location>
        <begin position="103"/>
        <end position="121"/>
    </location>
</feature>
<dbReference type="Gene3D" id="1.10.8.540">
    <property type="entry name" value="FHIPEP family, domain 3"/>
    <property type="match status" value="1"/>
</dbReference>
<dbReference type="InterPro" id="IPR042194">
    <property type="entry name" value="FHIPEP_1"/>
</dbReference>
<keyword evidence="3 7" id="KW-1003">Cell membrane</keyword>
<feature type="transmembrane region" description="Helical" evidence="7">
    <location>
        <begin position="189"/>
        <end position="210"/>
    </location>
</feature>
<reference evidence="8 9" key="1">
    <citation type="submission" date="2018-06" db="EMBL/GenBank/DDBJ databases">
        <title>Genomic Encyclopedia of Type Strains, Phase I: the one thousand microbial genomes (KMG-I) project.</title>
        <authorList>
            <person name="Kyrpides N."/>
        </authorList>
    </citation>
    <scope>NUCLEOTIDE SEQUENCE [LARGE SCALE GENOMIC DNA]</scope>
    <source>
        <strain evidence="8 9">DSM 19573</strain>
    </source>
</reference>
<sequence>MAKINSFFIPLVVIVSILNLILPIPAFLLDLLLAINIVLAAVILLNTIYLKTALDLSIFPTLLVITTIYRLSLNVTASKLILAEGHAGDVIRGFGYMVGRNNLVVGFIVYIIIMLVNFLVITKGSERVAEVAARFTLDAMPGKQMAIDADLNTGLISESEAKERRKRVQREADFYGSMDGASKFVKNDAIAGIIITIINIAGGLIIGVVMRGEPIGEALSNYTILTIGDGLVSQIPALMLSVATSFIVTRAGADSELSGDFIKQLFYNPKVLYIAAVISLVMSPFFTPIPFLLLSVSLLFIATKLKQLQKEAVKEEEVQIQESEVDEIRKPENVVTLLQVDPIELEFGYGIIPLADANQGGDLLDRVVLIRRQLALELGMLVPVIRLRDNIQIGPSEYIIKIKGTEVAKGELLFDYFMAMNSGEAEEELEGIKTTEPAFGLPAIWIQEGQRDKAEMLGYTVVDPPSIIATHLTEVIKKYSHELLGRQEVQTLVDNLKQSYPAIVEELVPKLMSVGEIQKVLANLLKEGVSIRDMVTIMETLADYSPMTHDVDMLTEYVRQALGRSISQKFFTEGSNVITIDPKVEQMILDSIQKTEFGSYLALDPAVSNTIINNLSKNVQRLLKLGSQPIVLASPVVRLYVKKLTENVIPGLVVLSYNEIDPSIEVKSVGTVNV</sequence>
<proteinExistence type="inferred from homology"/>
<keyword evidence="8" id="KW-0966">Cell projection</keyword>
<dbReference type="InterPro" id="IPR042193">
    <property type="entry name" value="FHIPEP_3"/>
</dbReference>
<keyword evidence="5 7" id="KW-1133">Transmembrane helix</keyword>
<dbReference type="InterPro" id="IPR006301">
    <property type="entry name" value="FlhA"/>
</dbReference>
<dbReference type="InterPro" id="IPR025505">
    <property type="entry name" value="FHIPEP_CS"/>
</dbReference>
<evidence type="ECO:0000256" key="6">
    <source>
        <dbReference type="ARBA" id="ARBA00023136"/>
    </source>
</evidence>
<evidence type="ECO:0000256" key="7">
    <source>
        <dbReference type="RuleBase" id="RU364093"/>
    </source>
</evidence>
<dbReference type="GO" id="GO:0005886">
    <property type="term" value="C:plasma membrane"/>
    <property type="evidence" value="ECO:0007669"/>
    <property type="project" value="UniProtKB-SubCell"/>
</dbReference>
<dbReference type="RefSeq" id="WP_110460517.1">
    <property type="nucleotide sequence ID" value="NZ_QKMR01000002.1"/>
</dbReference>
<organism evidence="8 9">
    <name type="scientific">Ruminiclostridium sufflavum DSM 19573</name>
    <dbReference type="NCBI Taxonomy" id="1121337"/>
    <lineage>
        <taxon>Bacteria</taxon>
        <taxon>Bacillati</taxon>
        <taxon>Bacillota</taxon>
        <taxon>Clostridia</taxon>
        <taxon>Eubacteriales</taxon>
        <taxon>Oscillospiraceae</taxon>
        <taxon>Ruminiclostridium</taxon>
    </lineage>
</organism>
<feature type="transmembrane region" description="Helical" evidence="7">
    <location>
        <begin position="6"/>
        <end position="24"/>
    </location>
</feature>
<evidence type="ECO:0000313" key="8">
    <source>
        <dbReference type="EMBL" id="PYG89837.1"/>
    </source>
</evidence>
<dbReference type="PANTHER" id="PTHR30161">
    <property type="entry name" value="FLAGELLAR EXPORT PROTEIN, MEMBRANE FLHA SUBUNIT-RELATED"/>
    <property type="match status" value="1"/>
</dbReference>